<accession>A0A4V1J445</accession>
<dbReference type="InterPro" id="IPR033130">
    <property type="entry name" value="RNase_T2_His_AS_2"/>
</dbReference>
<evidence type="ECO:0000256" key="5">
    <source>
        <dbReference type="RuleBase" id="RU004328"/>
    </source>
</evidence>
<protein>
    <recommendedName>
        <fullName evidence="2">ribonuclease T2</fullName>
        <ecNumber evidence="2">4.6.1.19</ecNumber>
    </recommendedName>
</protein>
<dbReference type="PANTHER" id="PTHR11240">
    <property type="entry name" value="RIBONUCLEASE T2"/>
    <property type="match status" value="1"/>
</dbReference>
<feature type="signal peptide" evidence="6">
    <location>
        <begin position="1"/>
        <end position="18"/>
    </location>
</feature>
<evidence type="ECO:0000256" key="2">
    <source>
        <dbReference type="ARBA" id="ARBA00012571"/>
    </source>
</evidence>
<dbReference type="InterPro" id="IPR001568">
    <property type="entry name" value="RNase_T2-like"/>
</dbReference>
<dbReference type="Pfam" id="PF00445">
    <property type="entry name" value="Ribonuclease_T2"/>
    <property type="match status" value="1"/>
</dbReference>
<gene>
    <name evidence="7" type="ORF">BJ085DRAFT_39327</name>
</gene>
<evidence type="ECO:0000256" key="1">
    <source>
        <dbReference type="ARBA" id="ARBA00007469"/>
    </source>
</evidence>
<dbReference type="AlphaFoldDB" id="A0A4V1J445"/>
<dbReference type="GO" id="GO:0006401">
    <property type="term" value="P:RNA catabolic process"/>
    <property type="evidence" value="ECO:0007669"/>
    <property type="project" value="TreeGrafter"/>
</dbReference>
<evidence type="ECO:0000256" key="6">
    <source>
        <dbReference type="SAM" id="SignalP"/>
    </source>
</evidence>
<dbReference type="EC" id="4.6.1.19" evidence="2"/>
<dbReference type="PANTHER" id="PTHR11240:SF22">
    <property type="entry name" value="RIBONUCLEASE T2"/>
    <property type="match status" value="1"/>
</dbReference>
<feature type="active site" evidence="4">
    <location>
        <position position="84"/>
    </location>
</feature>
<feature type="active site" evidence="4">
    <location>
        <position position="143"/>
    </location>
</feature>
<dbReference type="GO" id="GO:0003723">
    <property type="term" value="F:RNA binding"/>
    <property type="evidence" value="ECO:0007669"/>
    <property type="project" value="InterPro"/>
</dbReference>
<dbReference type="GO" id="GO:0033897">
    <property type="term" value="F:ribonuclease T2 activity"/>
    <property type="evidence" value="ECO:0007669"/>
    <property type="project" value="UniProtKB-EC"/>
</dbReference>
<dbReference type="SUPFAM" id="SSF55895">
    <property type="entry name" value="Ribonuclease Rh-like"/>
    <property type="match status" value="1"/>
</dbReference>
<keyword evidence="8" id="KW-1185">Reference proteome</keyword>
<sequence>MRYLVLSALLVFCGTTAALPERQLVIQGEAPFPTPSFNRDSCPIDQRSCTNEQADSCCTPKNGLLVFAQQWELNYGPKKSFTIHGLWPDLCDGTFLPANGCDRDRNYDDIASIVRRRDSSLLEWMNQYWPSNRNNNNVFWAHEWNKHGTCVTTLDPKCYGDTYKPQQEVADYFNQVKGVYEANNLYQALSNQGIIPGSSYPLVNMAAAIRRELGVEPRFSCRRGRIQEIRMWFYVKGSTNYIPAPAMGGHSCPKMVFYPAK</sequence>
<dbReference type="EMBL" id="ML003273">
    <property type="protein sequence ID" value="RKP34279.1"/>
    <property type="molecule type" value="Genomic_DNA"/>
</dbReference>
<dbReference type="CDD" id="cd01061">
    <property type="entry name" value="RNase_T2_euk"/>
    <property type="match status" value="1"/>
</dbReference>
<evidence type="ECO:0000313" key="8">
    <source>
        <dbReference type="Proteomes" id="UP000268162"/>
    </source>
</evidence>
<feature type="chain" id="PRO_5020870295" description="ribonuclease T2" evidence="6">
    <location>
        <begin position="19"/>
        <end position="261"/>
    </location>
</feature>
<name>A0A4V1J445_9FUNG</name>
<evidence type="ECO:0000256" key="3">
    <source>
        <dbReference type="ARBA" id="ARBA00023157"/>
    </source>
</evidence>
<feature type="active site" evidence="4">
    <location>
        <position position="147"/>
    </location>
</feature>
<evidence type="ECO:0000256" key="4">
    <source>
        <dbReference type="PIRSR" id="PIRSR633697-1"/>
    </source>
</evidence>
<dbReference type="PROSITE" id="PS00531">
    <property type="entry name" value="RNASE_T2_2"/>
    <property type="match status" value="1"/>
</dbReference>
<reference evidence="8" key="1">
    <citation type="journal article" date="2018" name="Nat. Microbiol.">
        <title>Leveraging single-cell genomics to expand the fungal tree of life.</title>
        <authorList>
            <person name="Ahrendt S.R."/>
            <person name="Quandt C.A."/>
            <person name="Ciobanu D."/>
            <person name="Clum A."/>
            <person name="Salamov A."/>
            <person name="Andreopoulos B."/>
            <person name="Cheng J.F."/>
            <person name="Woyke T."/>
            <person name="Pelin A."/>
            <person name="Henrissat B."/>
            <person name="Reynolds N.K."/>
            <person name="Benny G.L."/>
            <person name="Smith M.E."/>
            <person name="James T.Y."/>
            <person name="Grigoriev I.V."/>
        </authorList>
    </citation>
    <scope>NUCLEOTIDE SEQUENCE [LARGE SCALE GENOMIC DNA]</scope>
    <source>
        <strain evidence="8">RSA 468</strain>
    </source>
</reference>
<proteinExistence type="inferred from homology"/>
<dbReference type="Gene3D" id="3.90.730.10">
    <property type="entry name" value="Ribonuclease T2-like"/>
    <property type="match status" value="1"/>
</dbReference>
<dbReference type="InterPro" id="IPR018188">
    <property type="entry name" value="RNase_T2_His_AS_1"/>
</dbReference>
<dbReference type="Proteomes" id="UP000268162">
    <property type="component" value="Unassembled WGS sequence"/>
</dbReference>
<dbReference type="InterPro" id="IPR033697">
    <property type="entry name" value="Ribonuclease_T2_eukaryotic"/>
</dbReference>
<comment type="similarity">
    <text evidence="1 5">Belongs to the RNase T2 family.</text>
</comment>
<dbReference type="InterPro" id="IPR036430">
    <property type="entry name" value="RNase_T2-like_sf"/>
</dbReference>
<dbReference type="GO" id="GO:0005576">
    <property type="term" value="C:extracellular region"/>
    <property type="evidence" value="ECO:0007669"/>
    <property type="project" value="TreeGrafter"/>
</dbReference>
<keyword evidence="6" id="KW-0732">Signal</keyword>
<keyword evidence="3" id="KW-1015">Disulfide bond</keyword>
<evidence type="ECO:0000313" key="7">
    <source>
        <dbReference type="EMBL" id="RKP34279.1"/>
    </source>
</evidence>
<organism evidence="7 8">
    <name type="scientific">Dimargaris cristalligena</name>
    <dbReference type="NCBI Taxonomy" id="215637"/>
    <lineage>
        <taxon>Eukaryota</taxon>
        <taxon>Fungi</taxon>
        <taxon>Fungi incertae sedis</taxon>
        <taxon>Zoopagomycota</taxon>
        <taxon>Kickxellomycotina</taxon>
        <taxon>Dimargaritomycetes</taxon>
        <taxon>Dimargaritales</taxon>
        <taxon>Dimargaritaceae</taxon>
        <taxon>Dimargaris</taxon>
    </lineage>
</organism>
<dbReference type="PROSITE" id="PS00530">
    <property type="entry name" value="RNASE_T2_1"/>
    <property type="match status" value="1"/>
</dbReference>